<evidence type="ECO:0000256" key="10">
    <source>
        <dbReference type="RuleBase" id="RU000591"/>
    </source>
</evidence>
<feature type="compositionally biased region" description="Basic and acidic residues" evidence="12">
    <location>
        <begin position="95"/>
        <end position="109"/>
    </location>
</feature>
<dbReference type="SUPFAM" id="SSF52540">
    <property type="entry name" value="P-loop containing nucleoside triphosphate hydrolases"/>
    <property type="match status" value="1"/>
</dbReference>
<dbReference type="EMBL" id="CP001325">
    <property type="protein sequence ID" value="ACO63129.1"/>
    <property type="molecule type" value="Genomic_DNA"/>
</dbReference>
<evidence type="ECO:0000256" key="8">
    <source>
        <dbReference type="PIRSR" id="PIRSR001174-2"/>
    </source>
</evidence>
<keyword evidence="3 6" id="KW-0378">Hydrolase</keyword>
<dbReference type="OrthoDB" id="565166at2759"/>
<evidence type="ECO:0000256" key="7">
    <source>
        <dbReference type="PIRSR" id="PIRSR001174-1"/>
    </source>
</evidence>
<dbReference type="KEGG" id="mis:MICPUN_113675"/>
<dbReference type="Gene3D" id="1.20.5.5270">
    <property type="match status" value="1"/>
</dbReference>
<evidence type="ECO:0000256" key="3">
    <source>
        <dbReference type="ARBA" id="ARBA00022801"/>
    </source>
</evidence>
<accession>C1E4J5</accession>
<dbReference type="InParanoid" id="C1E4J5"/>
<gene>
    <name evidence="15" type="ORF">MICPUN_113675</name>
</gene>
<dbReference type="PROSITE" id="PS51787">
    <property type="entry name" value="LON_N"/>
    <property type="match status" value="1"/>
</dbReference>
<keyword evidence="1 6" id="KW-0645">Protease</keyword>
<feature type="region of interest" description="Disordered" evidence="12">
    <location>
        <begin position="85"/>
        <end position="109"/>
    </location>
</feature>
<dbReference type="Pfam" id="PF05362">
    <property type="entry name" value="Lon_C"/>
    <property type="match status" value="1"/>
</dbReference>
<dbReference type="GO" id="GO:0016887">
    <property type="term" value="F:ATP hydrolysis activity"/>
    <property type="evidence" value="ECO:0007669"/>
    <property type="project" value="InterPro"/>
</dbReference>
<dbReference type="PANTHER" id="PTHR10046">
    <property type="entry name" value="ATP DEPENDENT LON PROTEASE FAMILY MEMBER"/>
    <property type="match status" value="1"/>
</dbReference>
<dbReference type="NCBIfam" id="TIGR00763">
    <property type="entry name" value="lon"/>
    <property type="match status" value="1"/>
</dbReference>
<name>C1E4J5_MICCC</name>
<dbReference type="GO" id="GO:0004252">
    <property type="term" value="F:serine-type endopeptidase activity"/>
    <property type="evidence" value="ECO:0007669"/>
    <property type="project" value="UniProtKB-UniRule"/>
</dbReference>
<feature type="active site" evidence="7 9">
    <location>
        <position position="842"/>
    </location>
</feature>
<feature type="binding site" evidence="8">
    <location>
        <begin position="416"/>
        <end position="423"/>
    </location>
    <ligand>
        <name>ATP</name>
        <dbReference type="ChEBI" id="CHEBI:30616"/>
    </ligand>
</feature>
<dbReference type="InterPro" id="IPR027417">
    <property type="entry name" value="P-loop_NTPase"/>
</dbReference>
<dbReference type="eggNOG" id="KOG2004">
    <property type="taxonomic scope" value="Eukaryota"/>
</dbReference>
<dbReference type="SMART" id="SM00382">
    <property type="entry name" value="AAA"/>
    <property type="match status" value="1"/>
</dbReference>
<feature type="domain" description="Lon proteolytic" evidence="13">
    <location>
        <begin position="703"/>
        <end position="894"/>
    </location>
</feature>
<evidence type="ECO:0000256" key="11">
    <source>
        <dbReference type="RuleBase" id="RU000592"/>
    </source>
</evidence>
<evidence type="ECO:0000313" key="15">
    <source>
        <dbReference type="EMBL" id="ACO63129.1"/>
    </source>
</evidence>
<dbReference type="InterPro" id="IPR014721">
    <property type="entry name" value="Ribsml_uS5_D2-typ_fold_subgr"/>
</dbReference>
<dbReference type="AlphaFoldDB" id="C1E4J5"/>
<dbReference type="PIRSF" id="PIRSF001174">
    <property type="entry name" value="Lon_proteas"/>
    <property type="match status" value="1"/>
</dbReference>
<dbReference type="InterPro" id="IPR004815">
    <property type="entry name" value="Lon_bac/euk-typ"/>
</dbReference>
<dbReference type="Pfam" id="PF00004">
    <property type="entry name" value="AAA"/>
    <property type="match status" value="1"/>
</dbReference>
<sequence length="904" mass="97195">MSGAEHVADQTLPSTLSILPLKNRILLPSSAMKLLLTSPRSVALVDAILSSTSAGSGHHHSLYVGVVPTRRDPRANSNAFAAANGMLDDTDDNEDAPHHAGGDHEDERARLHDVGTAARIVQISRKDSPVRSYTLLLEGRCRFGLDKLTAVHPFIVGEVRQLDAAGGSQGDPEQDDPELAAVAASFKDRARELVDRLERRKGHARRLKSMLESAPAHRLADLFVAAFEDSFDARLELLSTTCPKERMRRALSLVEAHLGQLDVTTDIAKRVEGRLSKTQREYLLRQQMQAIREELGETDGAGGEEDDLDQLQRRLHDAAPPDEVLKQATQELRKLRKMTEQAPAYGSTRSWIECVASLPWSKEAAADAHEVAMVEARAVLDEEHYGLDKVKDRIVEYLAVRRLRPEARPPILCFTGPPGVGKTTLARSIARVLSRPFQRISLGGVRDEADIRGHRRTYIASMPGRLIAGLRRCGVKDPVLLLDELDKMGADSRGDPAAAMLEVLDPEQNHAFTDHYLGVPFDLSRVTFLATANDPRTIPGPLRDRMEMIDVPGYTSEEKHHIAMTHVVPRVLDEHGLLRPKPRLTIPREAVEVVVRSYTREAGVRGLQRCLASLCRAAAVHAAQASDHKAVEGGGGGGVGGVGGVVLASPPQAPVSPAALHPAAAALSRIGPDGVPVVTRELIEKVLGPPRYDGASDDLRSSGLVPGVVAGLSWTAVGGDIMYIEAAVMPGAGSLQLTGQLGDVIKESAHIAMSWAQGGHWPVRGHHGGDGSPGGHGLLRGRNVHIHLPQGAIPKDGPSAGVTMCCALVSLFSGRPVRVDTAMTGEVSLRGLVLPVGGIKEKLIAAHQNGIARVLVPARNLSDVEHEVPESVRAELKIVPCATMADVLENAFEGGYRLAMPSKL</sequence>
<dbReference type="SUPFAM" id="SSF54211">
    <property type="entry name" value="Ribosomal protein S5 domain 2-like"/>
    <property type="match status" value="1"/>
</dbReference>
<keyword evidence="5 6" id="KW-0067">ATP-binding</keyword>
<feature type="active site" evidence="7 9">
    <location>
        <position position="799"/>
    </location>
</feature>
<evidence type="ECO:0000256" key="12">
    <source>
        <dbReference type="SAM" id="MobiDB-lite"/>
    </source>
</evidence>
<dbReference type="SMART" id="SM00464">
    <property type="entry name" value="LON"/>
    <property type="match status" value="1"/>
</dbReference>
<evidence type="ECO:0000256" key="5">
    <source>
        <dbReference type="ARBA" id="ARBA00022840"/>
    </source>
</evidence>
<dbReference type="Proteomes" id="UP000002009">
    <property type="component" value="Chromosome 4"/>
</dbReference>
<dbReference type="GO" id="GO:0004176">
    <property type="term" value="F:ATP-dependent peptidase activity"/>
    <property type="evidence" value="ECO:0007669"/>
    <property type="project" value="UniProtKB-UniRule"/>
</dbReference>
<dbReference type="PROSITE" id="PS01046">
    <property type="entry name" value="LON_SER"/>
    <property type="match status" value="1"/>
</dbReference>
<keyword evidence="4 6" id="KW-0720">Serine protease</keyword>
<protein>
    <recommendedName>
        <fullName evidence="6 11">Lon protease homolog</fullName>
        <ecNumber evidence="6 11">3.4.21.-</ecNumber>
    </recommendedName>
</protein>
<dbReference type="RefSeq" id="XP_002501871.1">
    <property type="nucleotide sequence ID" value="XM_002501825.1"/>
</dbReference>
<dbReference type="FunCoup" id="C1E4J5">
    <property type="interactions" value="706"/>
</dbReference>
<dbReference type="OMA" id="EYFLHQQ"/>
<reference evidence="15 16" key="1">
    <citation type="journal article" date="2009" name="Science">
        <title>Green evolution and dynamic adaptations revealed by genomes of the marine picoeukaryotes Micromonas.</title>
        <authorList>
            <person name="Worden A.Z."/>
            <person name="Lee J.H."/>
            <person name="Mock T."/>
            <person name="Rouze P."/>
            <person name="Simmons M.P."/>
            <person name="Aerts A.L."/>
            <person name="Allen A.E."/>
            <person name="Cuvelier M.L."/>
            <person name="Derelle E."/>
            <person name="Everett M.V."/>
            <person name="Foulon E."/>
            <person name="Grimwood J."/>
            <person name="Gundlach H."/>
            <person name="Henrissat B."/>
            <person name="Napoli C."/>
            <person name="McDonald S.M."/>
            <person name="Parker M.S."/>
            <person name="Rombauts S."/>
            <person name="Salamov A."/>
            <person name="Von Dassow P."/>
            <person name="Badger J.H."/>
            <person name="Coutinho P.M."/>
            <person name="Demir E."/>
            <person name="Dubchak I."/>
            <person name="Gentemann C."/>
            <person name="Eikrem W."/>
            <person name="Gready J.E."/>
            <person name="John U."/>
            <person name="Lanier W."/>
            <person name="Lindquist E.A."/>
            <person name="Lucas S."/>
            <person name="Mayer K.F."/>
            <person name="Moreau H."/>
            <person name="Not F."/>
            <person name="Otillar R."/>
            <person name="Panaud O."/>
            <person name="Pangilinan J."/>
            <person name="Paulsen I."/>
            <person name="Piegu B."/>
            <person name="Poliakov A."/>
            <person name="Robbens S."/>
            <person name="Schmutz J."/>
            <person name="Toulza E."/>
            <person name="Wyss T."/>
            <person name="Zelensky A."/>
            <person name="Zhou K."/>
            <person name="Armbrust E.V."/>
            <person name="Bhattacharya D."/>
            <person name="Goodenough U.W."/>
            <person name="Van de Peer Y."/>
            <person name="Grigoriev I.V."/>
        </authorList>
    </citation>
    <scope>NUCLEOTIDE SEQUENCE [LARGE SCALE GENOMIC DNA]</scope>
    <source>
        <strain evidence="16">RCC299 / NOUM17</strain>
    </source>
</reference>
<evidence type="ECO:0000259" key="13">
    <source>
        <dbReference type="PROSITE" id="PS51786"/>
    </source>
</evidence>
<evidence type="ECO:0000256" key="2">
    <source>
        <dbReference type="ARBA" id="ARBA00022741"/>
    </source>
</evidence>
<dbReference type="InterPro" id="IPR003593">
    <property type="entry name" value="AAA+_ATPase"/>
</dbReference>
<dbReference type="Gene3D" id="2.30.130.40">
    <property type="entry name" value="LON domain-like"/>
    <property type="match status" value="1"/>
</dbReference>
<comment type="similarity">
    <text evidence="6 9 10">Belongs to the peptidase S16 family.</text>
</comment>
<dbReference type="SUPFAM" id="SSF88697">
    <property type="entry name" value="PUA domain-like"/>
    <property type="match status" value="1"/>
</dbReference>
<dbReference type="InterPro" id="IPR027065">
    <property type="entry name" value="Lon_Prtase"/>
</dbReference>
<dbReference type="GO" id="GO:0030163">
    <property type="term" value="P:protein catabolic process"/>
    <property type="evidence" value="ECO:0007669"/>
    <property type="project" value="InterPro"/>
</dbReference>
<dbReference type="GO" id="GO:0005524">
    <property type="term" value="F:ATP binding"/>
    <property type="evidence" value="ECO:0007669"/>
    <property type="project" value="UniProtKB-KW"/>
</dbReference>
<dbReference type="InterPro" id="IPR046336">
    <property type="entry name" value="Lon_prtase_N_sf"/>
</dbReference>
<evidence type="ECO:0000256" key="6">
    <source>
        <dbReference type="PIRNR" id="PIRNR001174"/>
    </source>
</evidence>
<evidence type="ECO:0000313" key="16">
    <source>
        <dbReference type="Proteomes" id="UP000002009"/>
    </source>
</evidence>
<keyword evidence="2 6" id="KW-0547">Nucleotide-binding</keyword>
<dbReference type="InterPro" id="IPR003111">
    <property type="entry name" value="Lon_prtase_N"/>
</dbReference>
<evidence type="ECO:0000256" key="4">
    <source>
        <dbReference type="ARBA" id="ARBA00022825"/>
    </source>
</evidence>
<dbReference type="InterPro" id="IPR054594">
    <property type="entry name" value="Lon_lid"/>
</dbReference>
<dbReference type="CDD" id="cd19500">
    <property type="entry name" value="RecA-like_Lon"/>
    <property type="match status" value="1"/>
</dbReference>
<dbReference type="InterPro" id="IPR008269">
    <property type="entry name" value="Lon_proteolytic"/>
</dbReference>
<keyword evidence="16" id="KW-1185">Reference proteome</keyword>
<dbReference type="InterPro" id="IPR015947">
    <property type="entry name" value="PUA-like_sf"/>
</dbReference>
<dbReference type="GeneID" id="8242760"/>
<dbReference type="STRING" id="296587.C1E4J5"/>
<feature type="domain" description="Lon N-terminal" evidence="14">
    <location>
        <begin position="16"/>
        <end position="258"/>
    </location>
</feature>
<dbReference type="InterPro" id="IPR003959">
    <property type="entry name" value="ATPase_AAA_core"/>
</dbReference>
<dbReference type="Pfam" id="PF02190">
    <property type="entry name" value="LON_substr_bdg"/>
    <property type="match status" value="1"/>
</dbReference>
<dbReference type="InterPro" id="IPR008268">
    <property type="entry name" value="Peptidase_S16_AS"/>
</dbReference>
<dbReference type="Gene3D" id="3.30.230.10">
    <property type="match status" value="1"/>
</dbReference>
<dbReference type="PROSITE" id="PS51786">
    <property type="entry name" value="LON_PROTEOLYTIC"/>
    <property type="match status" value="1"/>
</dbReference>
<dbReference type="Gene3D" id="1.10.8.60">
    <property type="match status" value="1"/>
</dbReference>
<dbReference type="Gene3D" id="3.40.50.300">
    <property type="entry name" value="P-loop containing nucleotide triphosphate hydrolases"/>
    <property type="match status" value="1"/>
</dbReference>
<dbReference type="InterPro" id="IPR020568">
    <property type="entry name" value="Ribosomal_Su5_D2-typ_SF"/>
</dbReference>
<dbReference type="FunFam" id="3.40.50.300:FF:000382">
    <property type="entry name" value="Lon protease homolog 2, peroxisomal"/>
    <property type="match status" value="1"/>
</dbReference>
<evidence type="ECO:0000259" key="14">
    <source>
        <dbReference type="PROSITE" id="PS51787"/>
    </source>
</evidence>
<proteinExistence type="inferred from homology"/>
<organism evidence="15 16">
    <name type="scientific">Micromonas commoda (strain RCC299 / NOUM17 / CCMP2709)</name>
    <name type="common">Picoplanktonic green alga</name>
    <dbReference type="NCBI Taxonomy" id="296587"/>
    <lineage>
        <taxon>Eukaryota</taxon>
        <taxon>Viridiplantae</taxon>
        <taxon>Chlorophyta</taxon>
        <taxon>Mamiellophyceae</taxon>
        <taxon>Mamiellales</taxon>
        <taxon>Mamiellaceae</taxon>
        <taxon>Micromonas</taxon>
    </lineage>
</organism>
<dbReference type="Gene3D" id="1.20.58.1480">
    <property type="match status" value="1"/>
</dbReference>
<evidence type="ECO:0000256" key="1">
    <source>
        <dbReference type="ARBA" id="ARBA00022670"/>
    </source>
</evidence>
<dbReference type="PRINTS" id="PR00830">
    <property type="entry name" value="ENDOLAPTASE"/>
</dbReference>
<evidence type="ECO:0000256" key="9">
    <source>
        <dbReference type="PROSITE-ProRule" id="PRU01122"/>
    </source>
</evidence>
<dbReference type="GO" id="GO:0006508">
    <property type="term" value="P:proteolysis"/>
    <property type="evidence" value="ECO:0007669"/>
    <property type="project" value="UniProtKB-KW"/>
</dbReference>
<dbReference type="Pfam" id="PF22667">
    <property type="entry name" value="Lon_lid"/>
    <property type="match status" value="1"/>
</dbReference>
<dbReference type="EC" id="3.4.21.-" evidence="6 11"/>